<feature type="region of interest" description="Disordered" evidence="1">
    <location>
        <begin position="503"/>
        <end position="523"/>
    </location>
</feature>
<dbReference type="AlphaFoldDB" id="A0A163A8M7"/>
<accession>A0A163A8M7</accession>
<dbReference type="InterPro" id="IPR036047">
    <property type="entry name" value="F-box-like_dom_sf"/>
</dbReference>
<proteinExistence type="predicted"/>
<dbReference type="Pfam" id="PF12937">
    <property type="entry name" value="F-box-like"/>
    <property type="match status" value="1"/>
</dbReference>
<dbReference type="EMBL" id="KV440985">
    <property type="protein sequence ID" value="OAD71801.1"/>
    <property type="molecule type" value="Genomic_DNA"/>
</dbReference>
<dbReference type="VEuPathDB" id="FungiDB:PHYBLDRAFT_147564"/>
<evidence type="ECO:0000256" key="1">
    <source>
        <dbReference type="SAM" id="MobiDB-lite"/>
    </source>
</evidence>
<dbReference type="Proteomes" id="UP000077315">
    <property type="component" value="Unassembled WGS sequence"/>
</dbReference>
<sequence length="651" mass="74969">MADQVTAVDFPDEIFRLICDKLSQQDIYQCTLVCKSWNPHFQSELWKTILLFGKSDLYRIFGKNDPISHGLANNGQFIRRMEIDANTGVTRFDMRDFQLFAKNVEKLTAPGYGYPLRSLRRAINWRCWKTLLYLKVTCPGYDSTTDINVASLTERYTKYQETLNSFRWAIPSTAGWQLSYMESLHTNLPQLIRLSLDVPLTFSQYDPDLFKPLVPASSIKILHIFTRTDFSLWLHYISRKYPNLQELILERTTSLVAYVDSIERYFHYFGNPPNLQHLRKLKLVYEVNSVYDSRLIGSTLLDNPNIKELSLTLSYCMIFNVNRVHLLKENIGLISKGITELFVSCNLIFPVPDNDVLQFSAFSYLVVLHIDVAYTCIFIDELMNGCVHLEKLRLCATELAKDKPPKITPPKHKLCHIELERNTLHCDILSYISSRCYCLCTFYLIDSLVVGPVDRRTGFMYIAMWETTFNIFFVLRVRFRAVDTNWKPSSAVNLFCIYQSDKNESDDPRSSSAVSSPSSSSSQWYSFSPWSSSSSSSSHCDPENKEVQEKKKIENVAVLSDWFHIYRLGFGPTAGFDYQNLEGDDRQKAIDYFKGFESKDVEHDGRRNNLPHNSIDLAPSEYWQLDLPCGSAVFLCKGINSQTVVGGTFSR</sequence>
<keyword evidence="4" id="KW-1185">Reference proteome</keyword>
<protein>
    <recommendedName>
        <fullName evidence="2">F-box domain-containing protein</fullName>
    </recommendedName>
</protein>
<dbReference type="SUPFAM" id="SSF52047">
    <property type="entry name" value="RNI-like"/>
    <property type="match status" value="1"/>
</dbReference>
<dbReference type="RefSeq" id="XP_018289841.1">
    <property type="nucleotide sequence ID" value="XM_018431892.1"/>
</dbReference>
<dbReference type="InParanoid" id="A0A163A8M7"/>
<name>A0A163A8M7_PHYB8</name>
<feature type="domain" description="F-box" evidence="2">
    <location>
        <begin position="4"/>
        <end position="49"/>
    </location>
</feature>
<reference evidence="4" key="1">
    <citation type="submission" date="2015-06" db="EMBL/GenBank/DDBJ databases">
        <title>Expansion of signal transduction pathways in fungi by whole-genome duplication.</title>
        <authorList>
            <consortium name="DOE Joint Genome Institute"/>
            <person name="Corrochano L.M."/>
            <person name="Kuo A."/>
            <person name="Marcet-Houben M."/>
            <person name="Polaino S."/>
            <person name="Salamov A."/>
            <person name="Villalobos J.M."/>
            <person name="Alvarez M.I."/>
            <person name="Avalos J."/>
            <person name="Benito E.P."/>
            <person name="Benoit I."/>
            <person name="Burger G."/>
            <person name="Camino L.P."/>
            <person name="Canovas D."/>
            <person name="Cerda-Olmedo E."/>
            <person name="Cheng J.-F."/>
            <person name="Dominguez A."/>
            <person name="Elias M."/>
            <person name="Eslava A.P."/>
            <person name="Glaser F."/>
            <person name="Grimwood J."/>
            <person name="Gutierrez G."/>
            <person name="Heitman J."/>
            <person name="Henrissat B."/>
            <person name="Iturriaga E.A."/>
            <person name="Lang B.F."/>
            <person name="Lavin J.L."/>
            <person name="Lee S."/>
            <person name="Li W."/>
            <person name="Lindquist E."/>
            <person name="Lopez-Garcia S."/>
            <person name="Luque E.M."/>
            <person name="Marcos A.T."/>
            <person name="Martin J."/>
            <person name="McCluskey K."/>
            <person name="Medina H.R."/>
            <person name="Miralles-Duran A."/>
            <person name="Miyazaki A."/>
            <person name="Munoz-Torres E."/>
            <person name="Oguiza J.A."/>
            <person name="Ohm R."/>
            <person name="Olmedo M."/>
            <person name="Orejas M."/>
            <person name="Ortiz-Castellanos L."/>
            <person name="Pisabarro A.G."/>
            <person name="Rodriguez-Romero J."/>
            <person name="Ruiz-Herrera J."/>
            <person name="Ruiz-Vazquez R."/>
            <person name="Sanz C."/>
            <person name="Schackwitz W."/>
            <person name="Schmutz J."/>
            <person name="Shahriari M."/>
            <person name="Shelest E."/>
            <person name="Silva-Franco F."/>
            <person name="Soanes D."/>
            <person name="Syed K."/>
            <person name="Tagua V.G."/>
            <person name="Talbot N.J."/>
            <person name="Thon M."/>
            <person name="De vries R.P."/>
            <person name="Wiebenga A."/>
            <person name="Yadav J.S."/>
            <person name="Braun E.L."/>
            <person name="Baker S."/>
            <person name="Garre V."/>
            <person name="Horwitz B."/>
            <person name="Torres-Martinez S."/>
            <person name="Idnurm A."/>
            <person name="Herrera-Estrella A."/>
            <person name="Gabaldon T."/>
            <person name="Grigoriev I.V."/>
        </authorList>
    </citation>
    <scope>NUCLEOTIDE SEQUENCE [LARGE SCALE GENOMIC DNA]</scope>
    <source>
        <strain evidence="4">NRRL 1555(-)</strain>
    </source>
</reference>
<dbReference type="InterPro" id="IPR032675">
    <property type="entry name" value="LRR_dom_sf"/>
</dbReference>
<dbReference type="OrthoDB" id="421226at2759"/>
<dbReference type="InterPro" id="IPR001810">
    <property type="entry name" value="F-box_dom"/>
</dbReference>
<evidence type="ECO:0000313" key="4">
    <source>
        <dbReference type="Proteomes" id="UP000077315"/>
    </source>
</evidence>
<dbReference type="PROSITE" id="PS50181">
    <property type="entry name" value="FBOX"/>
    <property type="match status" value="1"/>
</dbReference>
<dbReference type="Gene3D" id="3.80.10.10">
    <property type="entry name" value="Ribonuclease Inhibitor"/>
    <property type="match status" value="1"/>
</dbReference>
<feature type="compositionally biased region" description="Low complexity" evidence="1">
    <location>
        <begin position="510"/>
        <end position="523"/>
    </location>
</feature>
<dbReference type="Gene3D" id="1.20.1280.50">
    <property type="match status" value="1"/>
</dbReference>
<evidence type="ECO:0000259" key="2">
    <source>
        <dbReference type="PROSITE" id="PS50181"/>
    </source>
</evidence>
<organism evidence="3 4">
    <name type="scientific">Phycomyces blakesleeanus (strain ATCC 8743b / DSM 1359 / FGSC 10004 / NBRC 33097 / NRRL 1555)</name>
    <dbReference type="NCBI Taxonomy" id="763407"/>
    <lineage>
        <taxon>Eukaryota</taxon>
        <taxon>Fungi</taxon>
        <taxon>Fungi incertae sedis</taxon>
        <taxon>Mucoromycota</taxon>
        <taxon>Mucoromycotina</taxon>
        <taxon>Mucoromycetes</taxon>
        <taxon>Mucorales</taxon>
        <taxon>Phycomycetaceae</taxon>
        <taxon>Phycomyces</taxon>
    </lineage>
</organism>
<dbReference type="SUPFAM" id="SSF81383">
    <property type="entry name" value="F-box domain"/>
    <property type="match status" value="1"/>
</dbReference>
<evidence type="ECO:0000313" key="3">
    <source>
        <dbReference type="EMBL" id="OAD71801.1"/>
    </source>
</evidence>
<gene>
    <name evidence="3" type="ORF">PHYBLDRAFT_147564</name>
</gene>
<dbReference type="GeneID" id="28992798"/>